<reference evidence="2" key="3">
    <citation type="submission" date="2017-01" db="EMBL/GenBank/DDBJ databases">
        <authorList>
            <person name="Mah S.A."/>
            <person name="Swanson W.J."/>
            <person name="Moy G.W."/>
            <person name="Vacquier V.D."/>
        </authorList>
    </citation>
    <scope>NUCLEOTIDE SEQUENCE [LARGE SCALE GENOMIC DNA]</scope>
    <source>
        <strain evidence="2">DSM 21068</strain>
    </source>
</reference>
<dbReference type="STRING" id="551459.SAMN05421796_105204"/>
<dbReference type="OrthoDB" id="1364336at2"/>
<dbReference type="AlphaFoldDB" id="A0A1N7MSS2"/>
<dbReference type="EMBL" id="FTOJ01000005">
    <property type="protein sequence ID" value="SIS89197.1"/>
    <property type="molecule type" value="Genomic_DNA"/>
</dbReference>
<accession>A0A1N7MSS2</accession>
<evidence type="ECO:0000313" key="2">
    <source>
        <dbReference type="EMBL" id="SIS89197.1"/>
    </source>
</evidence>
<evidence type="ECO:0000313" key="3">
    <source>
        <dbReference type="Proteomes" id="UP000186246"/>
    </source>
</evidence>
<evidence type="ECO:0000313" key="4">
    <source>
        <dbReference type="Proteomes" id="UP000238314"/>
    </source>
</evidence>
<gene>
    <name evidence="1" type="ORF">B0A70_09225</name>
    <name evidence="2" type="ORF">SAMN05421796_105204</name>
</gene>
<organism evidence="2 3">
    <name type="scientific">Chryseobacterium piscicola</name>
    <dbReference type="NCBI Taxonomy" id="551459"/>
    <lineage>
        <taxon>Bacteria</taxon>
        <taxon>Pseudomonadati</taxon>
        <taxon>Bacteroidota</taxon>
        <taxon>Flavobacteriia</taxon>
        <taxon>Flavobacteriales</taxon>
        <taxon>Weeksellaceae</taxon>
        <taxon>Chryseobacterium group</taxon>
        <taxon>Chryseobacterium</taxon>
    </lineage>
</organism>
<protein>
    <submittedName>
        <fullName evidence="2">Uncharacterized protein</fullName>
    </submittedName>
</protein>
<sequence>MKLILSLCFFISIFCFSQEKEIVKILNDELKKEIKNQFQHPDFDGDTLTLTKEFSIDKNRILSVEIKKQNGFRTYTERQEVHLSKISSIGKDINTIMNSDGGEVQINSKSVDKNNNQQTRGTNNGIFFTYMHFNNNEYIGDNLVKAFAKAGFPIKKLYWYD</sequence>
<proteinExistence type="predicted"/>
<reference evidence="1 4" key="1">
    <citation type="submission" date="2016-11" db="EMBL/GenBank/DDBJ databases">
        <title>Whole genomes of Flavobacteriaceae.</title>
        <authorList>
            <person name="Stine C."/>
            <person name="Li C."/>
            <person name="Tadesse D."/>
        </authorList>
    </citation>
    <scope>NUCLEOTIDE SEQUENCE [LARGE SCALE GENOMIC DNA]</scope>
    <source>
        <strain evidence="1 4">DSM 21068</strain>
    </source>
</reference>
<dbReference type="RefSeq" id="WP_076451855.1">
    <property type="nucleotide sequence ID" value="NZ_FTOJ01000005.1"/>
</dbReference>
<evidence type="ECO:0000313" key="1">
    <source>
        <dbReference type="EMBL" id="PQA93333.1"/>
    </source>
</evidence>
<reference evidence="3" key="2">
    <citation type="submission" date="2017-01" db="EMBL/GenBank/DDBJ databases">
        <authorList>
            <person name="Varghese N."/>
            <person name="Submissions S."/>
        </authorList>
    </citation>
    <scope>NUCLEOTIDE SEQUENCE [LARGE SCALE GENOMIC DNA]</scope>
    <source>
        <strain evidence="3">DSM 21068</strain>
    </source>
</reference>
<dbReference type="Proteomes" id="UP000186246">
    <property type="component" value="Unassembled WGS sequence"/>
</dbReference>
<keyword evidence="4" id="KW-1185">Reference proteome</keyword>
<name>A0A1N7MSS2_9FLAO</name>
<dbReference type="EMBL" id="MUGO01000013">
    <property type="protein sequence ID" value="PQA93333.1"/>
    <property type="molecule type" value="Genomic_DNA"/>
</dbReference>
<dbReference type="Proteomes" id="UP000238314">
    <property type="component" value="Unassembled WGS sequence"/>
</dbReference>